<keyword evidence="6" id="KW-1185">Reference proteome</keyword>
<evidence type="ECO:0000259" key="4">
    <source>
        <dbReference type="PROSITE" id="PS50089"/>
    </source>
</evidence>
<feature type="coiled-coil region" evidence="2">
    <location>
        <begin position="204"/>
        <end position="301"/>
    </location>
</feature>
<evidence type="ECO:0000313" key="6">
    <source>
        <dbReference type="Proteomes" id="UP001057375"/>
    </source>
</evidence>
<reference evidence="5" key="1">
    <citation type="submission" date="2022-03" db="EMBL/GenBank/DDBJ databases">
        <title>Draft genome sequence of Aduncisulcus paluster, a free-living microaerophilic Fornicata.</title>
        <authorList>
            <person name="Yuyama I."/>
            <person name="Kume K."/>
            <person name="Tamura T."/>
            <person name="Inagaki Y."/>
            <person name="Hashimoto T."/>
        </authorList>
    </citation>
    <scope>NUCLEOTIDE SEQUENCE</scope>
    <source>
        <strain evidence="5">NY0171</strain>
    </source>
</reference>
<evidence type="ECO:0000256" key="2">
    <source>
        <dbReference type="SAM" id="Coils"/>
    </source>
</evidence>
<keyword evidence="1" id="KW-0479">Metal-binding</keyword>
<comment type="caution">
    <text evidence="5">The sequence shown here is derived from an EMBL/GenBank/DDBJ whole genome shotgun (WGS) entry which is preliminary data.</text>
</comment>
<sequence length="318" mass="36165">MADRLSEIRELKKKWLAQREIAQMESSQTEPVSSAHILADIITSSSIDIPVSSKKTESYKSPSEDRYFSSTSLKTHPNPSTFDHQSLSALHESMHEEFKLSSFECPICYKPMNREDGRSPLSLTPCGHPVCSDCFLQLKLHSTQSKSPSSLFPCPLCRGAVKGAVRNLALESVIDEVLHSSKVSKEEIEEEERRKKAQMYDKAHSSLSKRIALLQKEIDKTREDNVDVSELKSSYQTAHKSIVEKIETLDEEIEKLCSKREELGDVLSELEEEYKVSFAKSEQSEKKLKIMSETLSLLEKEERKLKYLSQGFQKRSGE</sequence>
<dbReference type="EMBL" id="BQXS01010025">
    <property type="protein sequence ID" value="GKT32654.1"/>
    <property type="molecule type" value="Genomic_DNA"/>
</dbReference>
<name>A0ABQ5KMX3_9EUKA</name>
<protein>
    <submittedName>
        <fullName evidence="5">E3 ubiquitin-protein ligase Rad18 like protein</fullName>
    </submittedName>
</protein>
<feature type="domain" description="RING-type" evidence="4">
    <location>
        <begin position="105"/>
        <end position="158"/>
    </location>
</feature>
<dbReference type="Gene3D" id="3.30.40.10">
    <property type="entry name" value="Zinc/RING finger domain, C3HC4 (zinc finger)"/>
    <property type="match status" value="1"/>
</dbReference>
<dbReference type="SMART" id="SM00184">
    <property type="entry name" value="RING"/>
    <property type="match status" value="1"/>
</dbReference>
<dbReference type="Pfam" id="PF13639">
    <property type="entry name" value="zf-RING_2"/>
    <property type="match status" value="1"/>
</dbReference>
<evidence type="ECO:0000256" key="1">
    <source>
        <dbReference type="PROSITE-ProRule" id="PRU00175"/>
    </source>
</evidence>
<proteinExistence type="predicted"/>
<evidence type="ECO:0000256" key="3">
    <source>
        <dbReference type="SAM" id="MobiDB-lite"/>
    </source>
</evidence>
<gene>
    <name evidence="5" type="ORF">ADUPG1_006752</name>
</gene>
<dbReference type="PROSITE" id="PS50089">
    <property type="entry name" value="ZF_RING_2"/>
    <property type="match status" value="1"/>
</dbReference>
<organism evidence="5 6">
    <name type="scientific">Aduncisulcus paluster</name>
    <dbReference type="NCBI Taxonomy" id="2918883"/>
    <lineage>
        <taxon>Eukaryota</taxon>
        <taxon>Metamonada</taxon>
        <taxon>Carpediemonas-like organisms</taxon>
        <taxon>Aduncisulcus</taxon>
    </lineage>
</organism>
<feature type="compositionally biased region" description="Basic and acidic residues" evidence="3">
    <location>
        <begin position="54"/>
        <end position="67"/>
    </location>
</feature>
<keyword evidence="2" id="KW-0175">Coiled coil</keyword>
<keyword evidence="1" id="KW-0862">Zinc</keyword>
<accession>A0ABQ5KMX3</accession>
<dbReference type="InterPro" id="IPR013083">
    <property type="entry name" value="Znf_RING/FYVE/PHD"/>
</dbReference>
<evidence type="ECO:0000313" key="5">
    <source>
        <dbReference type="EMBL" id="GKT32654.1"/>
    </source>
</evidence>
<dbReference type="Proteomes" id="UP001057375">
    <property type="component" value="Unassembled WGS sequence"/>
</dbReference>
<dbReference type="InterPro" id="IPR001841">
    <property type="entry name" value="Znf_RING"/>
</dbReference>
<dbReference type="SUPFAM" id="SSF57850">
    <property type="entry name" value="RING/U-box"/>
    <property type="match status" value="1"/>
</dbReference>
<feature type="region of interest" description="Disordered" evidence="3">
    <location>
        <begin position="51"/>
        <end position="75"/>
    </location>
</feature>
<keyword evidence="1" id="KW-0863">Zinc-finger</keyword>